<feature type="transmembrane region" description="Helical" evidence="9">
    <location>
        <begin position="506"/>
        <end position="528"/>
    </location>
</feature>
<feature type="domain" description="Protein export membrane protein SecD/SecF C-terminal" evidence="10">
    <location>
        <begin position="433"/>
        <end position="595"/>
    </location>
</feature>
<evidence type="ECO:0000259" key="10">
    <source>
        <dbReference type="Pfam" id="PF02355"/>
    </source>
</evidence>
<dbReference type="Gene3D" id="1.20.1640.10">
    <property type="entry name" value="Multidrug efflux transporter AcrB transmembrane domain"/>
    <property type="match status" value="1"/>
</dbReference>
<dbReference type="InterPro" id="IPR022813">
    <property type="entry name" value="SecD/SecF_arch_bac"/>
</dbReference>
<dbReference type="NCBIfam" id="TIGR01129">
    <property type="entry name" value="secD"/>
    <property type="match status" value="1"/>
</dbReference>
<dbReference type="InterPro" id="IPR048634">
    <property type="entry name" value="SecD_SecF_C"/>
</dbReference>
<dbReference type="EMBL" id="NTKD01000025">
    <property type="protein sequence ID" value="PDH39406.1"/>
    <property type="molecule type" value="Genomic_DNA"/>
</dbReference>
<dbReference type="Proteomes" id="UP000219327">
    <property type="component" value="Unassembled WGS sequence"/>
</dbReference>
<comment type="caution">
    <text evidence="14">The sequence shown here is derived from an EMBL/GenBank/DDBJ whole genome shotgun (WGS) entry which is preliminary data.</text>
</comment>
<evidence type="ECO:0000256" key="4">
    <source>
        <dbReference type="ARBA" id="ARBA00022692"/>
    </source>
</evidence>
<keyword evidence="6 9" id="KW-1133">Transmembrane helix</keyword>
<dbReference type="Pfam" id="PF02355">
    <property type="entry name" value="SecD_SecF_C"/>
    <property type="match status" value="1"/>
</dbReference>
<feature type="domain" description="SecDF P1 head subdomain" evidence="13">
    <location>
        <begin position="302"/>
        <end position="432"/>
    </location>
</feature>
<dbReference type="AlphaFoldDB" id="A0A2A5WTF3"/>
<evidence type="ECO:0000256" key="9">
    <source>
        <dbReference type="HAMAP-Rule" id="MF_01463"/>
    </source>
</evidence>
<dbReference type="GO" id="GO:0005886">
    <property type="term" value="C:plasma membrane"/>
    <property type="evidence" value="ECO:0007669"/>
    <property type="project" value="UniProtKB-SubCell"/>
</dbReference>
<evidence type="ECO:0000259" key="13">
    <source>
        <dbReference type="Pfam" id="PF22599"/>
    </source>
</evidence>
<dbReference type="InterPro" id="IPR005791">
    <property type="entry name" value="SecD"/>
</dbReference>
<feature type="transmembrane region" description="Helical" evidence="9">
    <location>
        <begin position="549"/>
        <end position="571"/>
    </location>
</feature>
<keyword evidence="5 9" id="KW-0653">Protein transport</keyword>
<evidence type="ECO:0000259" key="12">
    <source>
        <dbReference type="Pfam" id="PF21760"/>
    </source>
</evidence>
<keyword evidence="7 9" id="KW-0811">Translocation</keyword>
<dbReference type="Pfam" id="PF07549">
    <property type="entry name" value="Sec_GG"/>
    <property type="match status" value="1"/>
</dbReference>
<dbReference type="InterPro" id="IPR054384">
    <property type="entry name" value="SecDF_P1_head"/>
</dbReference>
<comment type="similarity">
    <text evidence="9">Belongs to the SecD/SecF family. SecD subfamily.</text>
</comment>
<evidence type="ECO:0000313" key="15">
    <source>
        <dbReference type="Proteomes" id="UP000219327"/>
    </source>
</evidence>
<comment type="subcellular location">
    <subcellularLocation>
        <location evidence="1 9">Cell membrane</location>
        <topology evidence="1 9">Multi-pass membrane protein</topology>
    </subcellularLocation>
</comment>
<keyword evidence="3 9" id="KW-1003">Cell membrane</keyword>
<dbReference type="PANTHER" id="PTHR30081">
    <property type="entry name" value="PROTEIN-EXPORT MEMBRANE PROTEIN SEC"/>
    <property type="match status" value="1"/>
</dbReference>
<dbReference type="GO" id="GO:0006605">
    <property type="term" value="P:protein targeting"/>
    <property type="evidence" value="ECO:0007669"/>
    <property type="project" value="UniProtKB-UniRule"/>
</dbReference>
<comment type="function">
    <text evidence="9">Part of the Sec protein translocase complex. Interacts with the SecYEG preprotein conducting channel. SecDF uses the proton motive force (PMF) to complete protein translocation after the ATP-dependent function of SecA.</text>
</comment>
<feature type="transmembrane region" description="Helical" evidence="9">
    <location>
        <begin position="577"/>
        <end position="605"/>
    </location>
</feature>
<dbReference type="Pfam" id="PF21760">
    <property type="entry name" value="SecD_1st"/>
    <property type="match status" value="1"/>
</dbReference>
<sequence length="615" mass="66909">MLNIYPLWKNLAVLLVVVMGVLYALPNIYPPDYALQISVDDSEGQVTEQSLSRAVDALTEAGIEVKGSELVDGRGEVRVTNDQEQLRGQEIIRSALYGEPRHVVALYSASTTPDWLSAIGATPMKYGLDLRGGVHFLMEVDTESTIDDRIEALETDVKRTLREDRLRYSSVSTEGRAVTVLFRDSEVRSQARLQLQGSYQEFDITTGEIEGQYAIVLTVRDQAISEIESFAVGQNVQTIRNRVNELGVAEPLVQRLGKSRIVVDLPGVQDPAVAKRILGKVATLEFHFEARPDAPRTTTMTYDYEGRSAQIERNTILRGDRVIDARPGFDPETSLPQVNITLDSQGGDLMFHATVDNVGRKLGVLFIETKTRDVKKMVDGEEVLEEESYVVKRLISLATVQSALPRNFRITGLEAGEARELSLLLRAGALAADMFIAEERTVGASLGEENIRTGSISVVVGMLLVLAFMLVYYKVFGIAANIALVTNLVLLVAVMSSLGATLTLPGIAGIVLTVGMAVDANVLIFSRIKEELANGRTPQAAISTGFDRAFVTILDANITTLLVAVILYAIGTGPVKGFAITLSIGIVTSMFTAIIGTRALVNLFYGGRTVKKLAI</sequence>
<dbReference type="SUPFAM" id="SSF82866">
    <property type="entry name" value="Multidrug efflux transporter AcrB transmembrane domain"/>
    <property type="match status" value="1"/>
</dbReference>
<evidence type="ECO:0000256" key="3">
    <source>
        <dbReference type="ARBA" id="ARBA00022475"/>
    </source>
</evidence>
<evidence type="ECO:0000313" key="14">
    <source>
        <dbReference type="EMBL" id="PDH39406.1"/>
    </source>
</evidence>
<keyword evidence="4 9" id="KW-0812">Transmembrane</keyword>
<dbReference type="GO" id="GO:0043952">
    <property type="term" value="P:protein transport by the Sec complex"/>
    <property type="evidence" value="ECO:0007669"/>
    <property type="project" value="UniProtKB-UniRule"/>
</dbReference>
<reference evidence="14 15" key="1">
    <citation type="submission" date="2017-08" db="EMBL/GenBank/DDBJ databases">
        <title>Fine stratification of microbial communities through a metagenomic profile of the photic zone.</title>
        <authorList>
            <person name="Haro-Moreno J.M."/>
            <person name="Lopez-Perez M."/>
            <person name="De La Torre J."/>
            <person name="Picazo A."/>
            <person name="Camacho A."/>
            <person name="Rodriguez-Valera F."/>
        </authorList>
    </citation>
    <scope>NUCLEOTIDE SEQUENCE [LARGE SCALE GENOMIC DNA]</scope>
    <source>
        <strain evidence="14">MED-G24</strain>
    </source>
</reference>
<feature type="domain" description="Protein translocase subunit SecDF P1" evidence="12">
    <location>
        <begin position="233"/>
        <end position="288"/>
    </location>
</feature>
<dbReference type="InterPro" id="IPR048631">
    <property type="entry name" value="SecD_1st"/>
</dbReference>
<evidence type="ECO:0000256" key="1">
    <source>
        <dbReference type="ARBA" id="ARBA00004651"/>
    </source>
</evidence>
<organism evidence="14 15">
    <name type="scientific">OM182 bacterium MED-G24</name>
    <dbReference type="NCBI Taxonomy" id="1986255"/>
    <lineage>
        <taxon>Bacteria</taxon>
        <taxon>Pseudomonadati</taxon>
        <taxon>Pseudomonadota</taxon>
        <taxon>Gammaproteobacteria</taxon>
        <taxon>OMG group</taxon>
        <taxon>OM182 clade</taxon>
    </lineage>
</organism>
<name>A0A2A5WTF3_9GAMM</name>
<evidence type="ECO:0000256" key="2">
    <source>
        <dbReference type="ARBA" id="ARBA00022448"/>
    </source>
</evidence>
<evidence type="ECO:0000256" key="8">
    <source>
        <dbReference type="ARBA" id="ARBA00023136"/>
    </source>
</evidence>
<accession>A0A2A5WTF3</accession>
<evidence type="ECO:0000259" key="11">
    <source>
        <dbReference type="Pfam" id="PF13721"/>
    </source>
</evidence>
<dbReference type="GO" id="GO:0015450">
    <property type="term" value="F:protein-transporting ATPase activity"/>
    <property type="evidence" value="ECO:0007669"/>
    <property type="project" value="InterPro"/>
</dbReference>
<proteinExistence type="inferred from homology"/>
<dbReference type="Gene3D" id="3.30.70.3400">
    <property type="match status" value="1"/>
</dbReference>
<evidence type="ECO:0000256" key="7">
    <source>
        <dbReference type="ARBA" id="ARBA00023010"/>
    </source>
</evidence>
<dbReference type="GO" id="GO:0065002">
    <property type="term" value="P:intracellular protein transmembrane transport"/>
    <property type="evidence" value="ECO:0007669"/>
    <property type="project" value="UniProtKB-UniRule"/>
</dbReference>
<dbReference type="FunFam" id="1.20.1640.10:FF:000004">
    <property type="entry name" value="Protein translocase subunit SecD"/>
    <property type="match status" value="1"/>
</dbReference>
<dbReference type="InterPro" id="IPR022646">
    <property type="entry name" value="SecD/SecF_CS"/>
</dbReference>
<dbReference type="Pfam" id="PF22599">
    <property type="entry name" value="SecDF_P1_head"/>
    <property type="match status" value="1"/>
</dbReference>
<protein>
    <recommendedName>
        <fullName evidence="9">Protein translocase subunit SecD</fullName>
    </recommendedName>
</protein>
<comment type="subunit">
    <text evidence="9">Forms a complex with SecF. Part of the essential Sec protein translocation apparatus which comprises SecA, SecYEG and auxiliary proteins SecDF-YajC and YidC.</text>
</comment>
<keyword evidence="2 9" id="KW-0813">Transport</keyword>
<dbReference type="NCBIfam" id="TIGR00916">
    <property type="entry name" value="2A0604s01"/>
    <property type="match status" value="1"/>
</dbReference>
<dbReference type="HAMAP" id="MF_01463_B">
    <property type="entry name" value="SecD_B"/>
    <property type="match status" value="1"/>
</dbReference>
<dbReference type="Pfam" id="PF13721">
    <property type="entry name" value="SecD-TM1"/>
    <property type="match status" value="1"/>
</dbReference>
<feature type="domain" description="SecD export protein N-terminal TM" evidence="11">
    <location>
        <begin position="2"/>
        <end position="105"/>
    </location>
</feature>
<gene>
    <name evidence="9 14" type="primary">secD</name>
    <name evidence="14" type="ORF">CNE99_05700</name>
</gene>
<feature type="transmembrane region" description="Helical" evidence="9">
    <location>
        <begin position="454"/>
        <end position="473"/>
    </location>
</feature>
<dbReference type="InterPro" id="IPR027398">
    <property type="entry name" value="SecD-TM"/>
</dbReference>
<keyword evidence="8 9" id="KW-0472">Membrane</keyword>
<dbReference type="Gene3D" id="3.30.1360.200">
    <property type="match status" value="1"/>
</dbReference>
<dbReference type="PANTHER" id="PTHR30081:SF1">
    <property type="entry name" value="PROTEIN TRANSLOCASE SUBUNIT SECD"/>
    <property type="match status" value="1"/>
</dbReference>
<feature type="transmembrane region" description="Helical" evidence="9">
    <location>
        <begin position="480"/>
        <end position="500"/>
    </location>
</feature>
<evidence type="ECO:0000256" key="6">
    <source>
        <dbReference type="ARBA" id="ARBA00022989"/>
    </source>
</evidence>
<dbReference type="InterPro" id="IPR055344">
    <property type="entry name" value="SecD_SecF_C_bact"/>
</dbReference>
<comment type="caution">
    <text evidence="9">Lacks conserved residue(s) required for the propagation of feature annotation.</text>
</comment>
<evidence type="ECO:0000256" key="5">
    <source>
        <dbReference type="ARBA" id="ARBA00022927"/>
    </source>
</evidence>